<dbReference type="NCBIfam" id="NF003103">
    <property type="entry name" value="PRK04023.1"/>
    <property type="match status" value="1"/>
</dbReference>
<keyword evidence="9 14" id="KW-0239">DNA-directed DNA polymerase</keyword>
<dbReference type="PIRSF" id="PIRSF016275">
    <property type="entry name" value="PolC_DP2"/>
    <property type="match status" value="1"/>
</dbReference>
<reference evidence="19 22" key="1">
    <citation type="submission" date="2016-10" db="EMBL/GenBank/DDBJ databases">
        <title>Methanohalophilus halophilus.</title>
        <authorList>
            <person name="L'haridon S."/>
        </authorList>
    </citation>
    <scope>NUCLEOTIDE SEQUENCE [LARGE SCALE GENOMIC DNA]</scope>
    <source>
        <strain evidence="19 22">Z-7982</strain>
    </source>
</reference>
<dbReference type="GO" id="GO:0006308">
    <property type="term" value="P:DNA catabolic process"/>
    <property type="evidence" value="ECO:0007669"/>
    <property type="project" value="UniProtKB-UniRule"/>
</dbReference>
<dbReference type="Proteomes" id="UP000198669">
    <property type="component" value="Unassembled WGS sequence"/>
</dbReference>
<dbReference type="EC" id="3.1.11.1" evidence="14"/>
<dbReference type="Pfam" id="PF24844">
    <property type="entry name" value="PolC_DP2_central"/>
    <property type="match status" value="1"/>
</dbReference>
<dbReference type="GeneID" id="30582141"/>
<dbReference type="Pfam" id="PF24846">
    <property type="entry name" value="PolC_DP2_cat"/>
    <property type="match status" value="1"/>
</dbReference>
<evidence type="ECO:0000256" key="1">
    <source>
        <dbReference type="ARBA" id="ARBA00011053"/>
    </source>
</evidence>
<feature type="domain" description="DNA polymerase II large subunit DP2 N-terminal" evidence="15">
    <location>
        <begin position="12"/>
        <end position="281"/>
    </location>
</feature>
<proteinExistence type="inferred from homology"/>
<evidence type="ECO:0000259" key="18">
    <source>
        <dbReference type="Pfam" id="PF24846"/>
    </source>
</evidence>
<dbReference type="GO" id="GO:0003677">
    <property type="term" value="F:DNA binding"/>
    <property type="evidence" value="ECO:0007669"/>
    <property type="project" value="UniProtKB-UniRule"/>
</dbReference>
<keyword evidence="5 14" id="KW-0235">DNA replication</keyword>
<evidence type="ECO:0000313" key="20">
    <source>
        <dbReference type="EMBL" id="RNI11069.1"/>
    </source>
</evidence>
<keyword evidence="10 14" id="KW-0238">DNA-binding</keyword>
<evidence type="ECO:0000256" key="8">
    <source>
        <dbReference type="ARBA" id="ARBA00022839"/>
    </source>
</evidence>
<evidence type="ECO:0000256" key="13">
    <source>
        <dbReference type="ARBA" id="ARBA00049244"/>
    </source>
</evidence>
<evidence type="ECO:0000256" key="2">
    <source>
        <dbReference type="ARBA" id="ARBA00011315"/>
    </source>
</evidence>
<dbReference type="EMBL" id="CP017921">
    <property type="protein sequence ID" value="APH38067.1"/>
    <property type="molecule type" value="Genomic_DNA"/>
</dbReference>
<evidence type="ECO:0000256" key="10">
    <source>
        <dbReference type="ARBA" id="ARBA00023125"/>
    </source>
</evidence>
<comment type="subunit">
    <text evidence="2 14">Heterodimer of a large subunit and a small subunit.</text>
</comment>
<dbReference type="InterPro" id="IPR056171">
    <property type="entry name" value="PolC_DP2_central_dom"/>
</dbReference>
<keyword evidence="8 14" id="KW-0269">Exonuclease</keyword>
<evidence type="ECO:0000256" key="3">
    <source>
        <dbReference type="ARBA" id="ARBA00022679"/>
    </source>
</evidence>
<dbReference type="NCBIfam" id="TIGR00354">
    <property type="entry name" value="polC"/>
    <property type="match status" value="1"/>
</dbReference>
<dbReference type="EC" id="2.7.7.7" evidence="14"/>
<dbReference type="Proteomes" id="UP000186879">
    <property type="component" value="Chromosome"/>
</dbReference>
<dbReference type="InterPro" id="IPR004475">
    <property type="entry name" value="PolC_DP2"/>
</dbReference>
<reference evidence="20 24" key="3">
    <citation type="submission" date="2018-10" db="EMBL/GenBank/DDBJ databases">
        <title>Cultivation of a novel Methanohalophilus strain from Kebrit Deep of the Red Sea and a genomic comparison of members of the genus Methanohalophilus.</title>
        <authorList>
            <person name="Guan Y."/>
            <person name="Ngugi D.K."/>
            <person name="Stingl U."/>
        </authorList>
    </citation>
    <scope>NUCLEOTIDE SEQUENCE [LARGE SCALE GENOMIC DNA]</scope>
    <source>
        <strain evidence="20 24">DSM 3094</strain>
    </source>
</reference>
<dbReference type="InterPro" id="IPR016033">
    <property type="entry name" value="PolC_DP2_N"/>
</dbReference>
<dbReference type="PANTHER" id="PTHR42210">
    <property type="entry name" value="DNA POLYMERASE II LARGE SUBUNIT"/>
    <property type="match status" value="1"/>
</dbReference>
<keyword evidence="7 14" id="KW-0378">Hydrolase</keyword>
<dbReference type="PANTHER" id="PTHR42210:SF1">
    <property type="entry name" value="DNA POLYMERASE II LARGE SUBUNIT"/>
    <property type="match status" value="1"/>
</dbReference>
<dbReference type="EMBL" id="FNMU01000005">
    <property type="protein sequence ID" value="SDW84330.1"/>
    <property type="molecule type" value="Genomic_DNA"/>
</dbReference>
<accession>A0A1L3PZL3</accession>
<organism evidence="19 22">
    <name type="scientific">Methanohalophilus halophilus</name>
    <dbReference type="NCBI Taxonomy" id="2177"/>
    <lineage>
        <taxon>Archaea</taxon>
        <taxon>Methanobacteriati</taxon>
        <taxon>Methanobacteriota</taxon>
        <taxon>Stenosarchaea group</taxon>
        <taxon>Methanomicrobia</taxon>
        <taxon>Methanosarcinales</taxon>
        <taxon>Methanosarcinaceae</taxon>
        <taxon>Methanohalophilus</taxon>
    </lineage>
</organism>
<dbReference type="InterPro" id="IPR056172">
    <property type="entry name" value="PolC_DP2_cat_dom"/>
</dbReference>
<dbReference type="Pfam" id="PF03833">
    <property type="entry name" value="PolC_DP2_N"/>
    <property type="match status" value="1"/>
</dbReference>
<dbReference type="Pfam" id="PF22912">
    <property type="entry name" value="zf-DPOE"/>
    <property type="match status" value="1"/>
</dbReference>
<evidence type="ECO:0000256" key="11">
    <source>
        <dbReference type="ARBA" id="ARBA00023268"/>
    </source>
</evidence>
<comment type="function">
    <text evidence="12 14">Possesses two activities: a DNA synthesis (polymerase) and an exonucleolytic activity that degrades single-stranded DNA in the 3'- to 5'-direction. Has a template-primer preference which is characteristic of a replicative DNA polymerase.</text>
</comment>
<evidence type="ECO:0000313" key="19">
    <source>
        <dbReference type="EMBL" id="APH38067.1"/>
    </source>
</evidence>
<dbReference type="OrthoDB" id="7529at2157"/>
<keyword evidence="3 14" id="KW-0808">Transferase</keyword>
<feature type="domain" description="DNA polymerase II large subunit DP2 catalytic" evidence="18">
    <location>
        <begin position="712"/>
        <end position="1008"/>
    </location>
</feature>
<keyword evidence="22" id="KW-1185">Reference proteome</keyword>
<sequence length="1135" mass="127037">MGDIVVSETMQKYFDLMEGVLQNEIEIANRARSQGKDPKPETEIPFAKDLADRVENLIGVEGVAGRIRELETDLSREEAALALGKDIAAGNVGNFDTKREAIESAIRVAIAMLTEGVVAAPIEGIDRVDLGKNDDGTEYIKIYYAGPIRSAGGTAQALSVLVGDYVRRGIGVDRYKPRKEEVERYVEEILLYRRIATLQYMPSEDEIRLIVENCPICIDGEPTEQEEVEGYRNLDRIETNRVRGGMALVLAEGLALKAPKVQKHVNKLKIDEWEWLDTFISGGSSDEEDKDEKTKVKPKDKYMRDLIAGRPVFSHPSRPGGFRLRYGRSRNTSFAASGINPAGMVIMDNFIVAGTQLKIERPGKAAGMAPVDSIEGPTVRLYNGDVLRIDDEKTAIELHSQVEAIIDIGEILINYGDFLENNHPLIPASYCVEWWVQEYVKKTGLNAPENPNQHEVMDICNRYNLPLHPDYTCIWNDIDRDEFVKIAEFIAENGIKEDQGNQLLLPEGKAKEQGIKTILEKLLLLHRIYDSKITINNPLPFIHCLGLGEDLKKQWEELPCEDILECVNKLSGWTVREKAPMRIGARMGRPEKANRRKMSPAPHVLFPIGESGGNTRMLSSAASYKANNNSKVGEIKIEIGNRICPNCGMETHEFRCECGTHTIPKLFCPRCGRAVNKDICPKCKASTSCVTAHNINFKTVYDRAFERLGERNKLESFKGVKRMMSKHMTPEPLEKGILRAKHDLFTFKDGTVRYDMSDLPLTHIRADELGITAEKLLELGYETDINGDKLERDDQVVTLKVQDLVVSRGAAEYILQTTKYIDDLLVKYYGLEPHYKAESIEDIIGVMLIGLAPHTSAGVLGRLVGFTKSSVGYAHPFFHAAKRRNCDGDEDCVMLLMDGLINFSHEYLPDKRGGKMDAPLVLTTRIDPSEVDKEAHNIDVCSSYPLEFYETTLNYINPKELEETMDLVSSRLGTPAQFDGFMFTHDTSDIAGGPIKSAYKTLGSMVEKMDAQLSLAEKIRAVDVADVAERVLISHFLPDLFGNLRAFSRQGTRCVKCGGKFRRAPLTGTCPHCGGRVILTVHEGAVKKYLEVSLKVAKKYNVSSYTQQRIELIGYDIESLFKNDKSKQMGLADYM</sequence>
<feature type="domain" description="DNA polymerase-epsilon zinc finger" evidence="16">
    <location>
        <begin position="1050"/>
        <end position="1102"/>
    </location>
</feature>
<evidence type="ECO:0000256" key="6">
    <source>
        <dbReference type="ARBA" id="ARBA00022722"/>
    </source>
</evidence>
<dbReference type="GO" id="GO:0006261">
    <property type="term" value="P:DNA-templated DNA replication"/>
    <property type="evidence" value="ECO:0007669"/>
    <property type="project" value="UniProtKB-UniRule"/>
</dbReference>
<dbReference type="GO" id="GO:0008310">
    <property type="term" value="F:single-stranded DNA 3'-5' DNA exonuclease activity"/>
    <property type="evidence" value="ECO:0007669"/>
    <property type="project" value="UniProtKB-EC"/>
</dbReference>
<evidence type="ECO:0000256" key="12">
    <source>
        <dbReference type="ARBA" id="ARBA00025068"/>
    </source>
</evidence>
<evidence type="ECO:0000256" key="9">
    <source>
        <dbReference type="ARBA" id="ARBA00022932"/>
    </source>
</evidence>
<keyword evidence="6 14" id="KW-0540">Nuclease</keyword>
<evidence type="ECO:0000259" key="16">
    <source>
        <dbReference type="Pfam" id="PF22912"/>
    </source>
</evidence>
<dbReference type="Proteomes" id="UP000267921">
    <property type="component" value="Unassembled WGS sequence"/>
</dbReference>
<feature type="domain" description="DNA polymerase II large subunit DP2 central" evidence="17">
    <location>
        <begin position="290"/>
        <end position="676"/>
    </location>
</feature>
<evidence type="ECO:0000313" key="23">
    <source>
        <dbReference type="Proteomes" id="UP000198669"/>
    </source>
</evidence>
<dbReference type="KEGG" id="mhaz:BHR79_00280"/>
<dbReference type="AlphaFoldDB" id="A0A1L3PZL3"/>
<evidence type="ECO:0000259" key="17">
    <source>
        <dbReference type="Pfam" id="PF24844"/>
    </source>
</evidence>
<evidence type="ECO:0000256" key="5">
    <source>
        <dbReference type="ARBA" id="ARBA00022705"/>
    </source>
</evidence>
<dbReference type="HAMAP" id="MF_00324">
    <property type="entry name" value="DNApol_II_L_arch"/>
    <property type="match status" value="1"/>
</dbReference>
<comment type="catalytic activity">
    <reaction evidence="13 14">
        <text>DNA(n) + a 2'-deoxyribonucleoside 5'-triphosphate = DNA(n+1) + diphosphate</text>
        <dbReference type="Rhea" id="RHEA:22508"/>
        <dbReference type="Rhea" id="RHEA-COMP:17339"/>
        <dbReference type="Rhea" id="RHEA-COMP:17340"/>
        <dbReference type="ChEBI" id="CHEBI:33019"/>
        <dbReference type="ChEBI" id="CHEBI:61560"/>
        <dbReference type="ChEBI" id="CHEBI:173112"/>
        <dbReference type="EC" id="2.7.7.7"/>
    </reaction>
</comment>
<evidence type="ECO:0000313" key="21">
    <source>
        <dbReference type="EMBL" id="SDW84330.1"/>
    </source>
</evidence>
<comment type="catalytic activity">
    <reaction evidence="14">
        <text>Exonucleolytic cleavage in the 3'- to 5'-direction to yield nucleoside 5'-phosphates.</text>
        <dbReference type="EC" id="3.1.11.1"/>
    </reaction>
</comment>
<evidence type="ECO:0000313" key="24">
    <source>
        <dbReference type="Proteomes" id="UP000267921"/>
    </source>
</evidence>
<dbReference type="RefSeq" id="WP_072560195.1">
    <property type="nucleotide sequence ID" value="NZ_CP017921.1"/>
</dbReference>
<dbReference type="GO" id="GO:0003887">
    <property type="term" value="F:DNA-directed DNA polymerase activity"/>
    <property type="evidence" value="ECO:0007669"/>
    <property type="project" value="UniProtKB-UniRule"/>
</dbReference>
<dbReference type="EMBL" id="RJJG01000001">
    <property type="protein sequence ID" value="RNI11069.1"/>
    <property type="molecule type" value="Genomic_DNA"/>
</dbReference>
<reference evidence="21 23" key="2">
    <citation type="submission" date="2016-10" db="EMBL/GenBank/DDBJ databases">
        <authorList>
            <person name="de Groot N.N."/>
        </authorList>
    </citation>
    <scope>NUCLEOTIDE SEQUENCE [LARGE SCALE GENOMIC DNA]</scope>
    <source>
        <strain evidence="21 23">Z-7982</strain>
    </source>
</reference>
<comment type="similarity">
    <text evidence="1 14">Belongs to the archaeal DNA polymerase II family.</text>
</comment>
<keyword evidence="11 14" id="KW-0511">Multifunctional enzyme</keyword>
<gene>
    <name evidence="14" type="primary">polC</name>
    <name evidence="19" type="ORF">BHR79_00280</name>
    <name evidence="20" type="ORF">EFE40_02525</name>
    <name evidence="21" type="ORF">SAMN04515625_1725</name>
</gene>
<evidence type="ECO:0000259" key="15">
    <source>
        <dbReference type="Pfam" id="PF03833"/>
    </source>
</evidence>
<name>A0A1L3PZL3_9EURY</name>
<evidence type="ECO:0000256" key="7">
    <source>
        <dbReference type="ARBA" id="ARBA00022801"/>
    </source>
</evidence>
<dbReference type="STRING" id="2177.BHR79_00280"/>
<evidence type="ECO:0000256" key="14">
    <source>
        <dbReference type="HAMAP-Rule" id="MF_00324"/>
    </source>
</evidence>
<keyword evidence="4 14" id="KW-0548">Nucleotidyltransferase</keyword>
<protein>
    <recommendedName>
        <fullName evidence="14">DNA polymerase II large subunit</fullName>
        <shortName evidence="14">Pol II</shortName>
        <ecNumber evidence="14">2.7.7.7</ecNumber>
    </recommendedName>
    <alternativeName>
        <fullName evidence="14">Exodeoxyribonuclease large subunit</fullName>
        <ecNumber evidence="14">3.1.11.1</ecNumber>
    </alternativeName>
</protein>
<dbReference type="InterPro" id="IPR054475">
    <property type="entry name" value="Znf-DPOE"/>
</dbReference>
<evidence type="ECO:0000313" key="22">
    <source>
        <dbReference type="Proteomes" id="UP000186879"/>
    </source>
</evidence>
<evidence type="ECO:0000256" key="4">
    <source>
        <dbReference type="ARBA" id="ARBA00022695"/>
    </source>
</evidence>